<evidence type="ECO:0000256" key="1">
    <source>
        <dbReference type="SAM" id="MobiDB-lite"/>
    </source>
</evidence>
<feature type="region of interest" description="Disordered" evidence="1">
    <location>
        <begin position="18"/>
        <end position="40"/>
    </location>
</feature>
<proteinExistence type="predicted"/>
<dbReference type="AlphaFoldDB" id="Q0RYK0"/>
<dbReference type="EMBL" id="CP000432">
    <property type="protein sequence ID" value="ABG99636.1"/>
    <property type="molecule type" value="Genomic_DNA"/>
</dbReference>
<organism evidence="2 3">
    <name type="scientific">Rhodococcus jostii (strain RHA1)</name>
    <dbReference type="NCBI Taxonomy" id="101510"/>
    <lineage>
        <taxon>Bacteria</taxon>
        <taxon>Bacillati</taxon>
        <taxon>Actinomycetota</taxon>
        <taxon>Actinomycetes</taxon>
        <taxon>Mycobacteriales</taxon>
        <taxon>Nocardiaceae</taxon>
        <taxon>Rhodococcus</taxon>
    </lineage>
</organism>
<evidence type="ECO:0000313" key="2">
    <source>
        <dbReference type="EMBL" id="ABG99636.1"/>
    </source>
</evidence>
<feature type="region of interest" description="Disordered" evidence="1">
    <location>
        <begin position="276"/>
        <end position="305"/>
    </location>
</feature>
<protein>
    <submittedName>
        <fullName evidence="2">Uncharacterized protein</fullName>
    </submittedName>
</protein>
<feature type="compositionally biased region" description="Gly residues" evidence="1">
    <location>
        <begin position="279"/>
        <end position="294"/>
    </location>
</feature>
<name>Q0RYK0_RHOJR</name>
<dbReference type="Proteomes" id="UP000008710">
    <property type="component" value="Plasmid pRHL1"/>
</dbReference>
<geneLocation type="plasmid" evidence="2 3">
    <name>pRHL1</name>
</geneLocation>
<evidence type="ECO:0000313" key="3">
    <source>
        <dbReference type="Proteomes" id="UP000008710"/>
    </source>
</evidence>
<accession>Q0RYK0</accession>
<keyword evidence="2" id="KW-0614">Plasmid</keyword>
<gene>
    <name evidence="2" type="ordered locus">RHA1_ro08592</name>
</gene>
<dbReference type="KEGG" id="rha:RHA1_ro08592"/>
<sequence length="305" mass="32146">MIRRDRAHRCSSAVGYPLDASPRHRHSTAEPWDSLSAPRTPSVIDRTKVRRRSAADAWVHLARVSFRSPRAGYRVISRSAIRRASNGCPCCAGISARETFGRDVLSVARCLSAARCGVGGQRLPVRHPRGVWLLGMLTLGIAHMSPGGVDVQAQAGPMCEIGEHLLVMGSHKDRGRGVRQCGGEIVDQGHRPLVRGFVADEQHGAGGETAWRDGVCAAAPVRASPPGSVVIASPAGRSPPRVGVSHCREARGFRCGGHRAPARSVGIPRRDFLPDEGDPGSGGTMVDAAGGGVQDTGEVVPIGGR</sequence>
<reference evidence="3" key="1">
    <citation type="journal article" date="2006" name="Proc. Natl. Acad. Sci. U.S.A.">
        <title>The complete genome of Rhodococcus sp. RHA1 provides insights into a catabolic powerhouse.</title>
        <authorList>
            <person name="McLeod M.P."/>
            <person name="Warren R.L."/>
            <person name="Hsiao W.W.L."/>
            <person name="Araki N."/>
            <person name="Myhre M."/>
            <person name="Fernandes C."/>
            <person name="Miyazawa D."/>
            <person name="Wong W."/>
            <person name="Lillquist A.L."/>
            <person name="Wang D."/>
            <person name="Dosanjh M."/>
            <person name="Hara H."/>
            <person name="Petrescu A."/>
            <person name="Morin R.D."/>
            <person name="Yang G."/>
            <person name="Stott J.M."/>
            <person name="Schein J.E."/>
            <person name="Shin H."/>
            <person name="Smailus D."/>
            <person name="Siddiqui A.S."/>
            <person name="Marra M.A."/>
            <person name="Jones S.J.M."/>
            <person name="Holt R."/>
            <person name="Brinkman F.S.L."/>
            <person name="Miyauchi K."/>
            <person name="Fukuda M."/>
            <person name="Davies J.E."/>
            <person name="Mohn W.W."/>
            <person name="Eltis L.D."/>
        </authorList>
    </citation>
    <scope>NUCLEOTIDE SEQUENCE [LARGE SCALE GENOMIC DNA]</scope>
    <source>
        <strain evidence="3">RHA1</strain>
    </source>
</reference>
<dbReference type="HOGENOM" id="CLU_911773_0_0_11"/>